<feature type="transmembrane region" description="Helical" evidence="1">
    <location>
        <begin position="14"/>
        <end position="34"/>
    </location>
</feature>
<dbReference type="EMBL" id="CACRSU010000020">
    <property type="protein sequence ID" value="VYT20700.1"/>
    <property type="molecule type" value="Genomic_DNA"/>
</dbReference>
<dbReference type="AlphaFoldDB" id="A0A6N2USP2"/>
<name>A0A6N2USP2_9BACE</name>
<proteinExistence type="predicted"/>
<accession>A0A6N2USP2</accession>
<keyword evidence="1" id="KW-0812">Transmembrane</keyword>
<sequence>MEMEQTDSLWLNSLLHFFVLMVSVYLFIELNYYLRFNQCLNRPYI</sequence>
<gene>
    <name evidence="2" type="ORF">BILFYP9_02221</name>
</gene>
<evidence type="ECO:0000256" key="1">
    <source>
        <dbReference type="SAM" id="Phobius"/>
    </source>
</evidence>
<reference evidence="2" key="1">
    <citation type="submission" date="2019-11" db="EMBL/GenBank/DDBJ databases">
        <authorList>
            <person name="Feng L."/>
        </authorList>
    </citation>
    <scope>NUCLEOTIDE SEQUENCE</scope>
    <source>
        <strain evidence="2">BintestinalisLFYP9</strain>
    </source>
</reference>
<protein>
    <submittedName>
        <fullName evidence="2">Uncharacterized protein</fullName>
    </submittedName>
</protein>
<keyword evidence="1" id="KW-1133">Transmembrane helix</keyword>
<organism evidence="2">
    <name type="scientific">Bacteroides intestinalis</name>
    <dbReference type="NCBI Taxonomy" id="329854"/>
    <lineage>
        <taxon>Bacteria</taxon>
        <taxon>Pseudomonadati</taxon>
        <taxon>Bacteroidota</taxon>
        <taxon>Bacteroidia</taxon>
        <taxon>Bacteroidales</taxon>
        <taxon>Bacteroidaceae</taxon>
        <taxon>Bacteroides</taxon>
    </lineage>
</organism>
<evidence type="ECO:0000313" key="2">
    <source>
        <dbReference type="EMBL" id="VYT20700.1"/>
    </source>
</evidence>
<keyword evidence="1" id="KW-0472">Membrane</keyword>